<dbReference type="PANTHER" id="PTHR12558">
    <property type="entry name" value="CELL DIVISION CYCLE 16,23,27"/>
    <property type="match status" value="1"/>
</dbReference>
<evidence type="ECO:0000313" key="1">
    <source>
        <dbReference type="EMBL" id="SVB26188.1"/>
    </source>
</evidence>
<dbReference type="AlphaFoldDB" id="A0A382CJ03"/>
<organism evidence="1">
    <name type="scientific">marine metagenome</name>
    <dbReference type="NCBI Taxonomy" id="408172"/>
    <lineage>
        <taxon>unclassified sequences</taxon>
        <taxon>metagenomes</taxon>
        <taxon>ecological metagenomes</taxon>
    </lineage>
</organism>
<dbReference type="SMART" id="SM00028">
    <property type="entry name" value="TPR"/>
    <property type="match status" value="4"/>
</dbReference>
<feature type="non-terminal residue" evidence="1">
    <location>
        <position position="244"/>
    </location>
</feature>
<dbReference type="PROSITE" id="PS51257">
    <property type="entry name" value="PROKAR_LIPOPROTEIN"/>
    <property type="match status" value="1"/>
</dbReference>
<gene>
    <name evidence="1" type="ORF">METZ01_LOCUS179042</name>
</gene>
<proteinExistence type="predicted"/>
<sequence length="244" mass="28369">MNRFNLCMTLVLALGIVSITAGCKGIVKKPHDDHERRMRNAIRINPVHELGYIRLAQYLEGKQRYAETFEVLRDAQHHIPESITLIRLEGRLFQGLGMFPDAEKFYTQQLVRHPENPLLFLDRAQMHWRIRNHQLALEDARKARSLNSDLFEAHYLIGVILGRKTDPEDPEMSDRALEALISASQINSTNPDVWLRISDLWQRKGESKKAKLAMFRAVELSPESKIYLRRYTVLQEKELDEAVQ</sequence>
<protein>
    <submittedName>
        <fullName evidence="1">Uncharacterized protein</fullName>
    </submittedName>
</protein>
<name>A0A382CJ03_9ZZZZ</name>
<dbReference type="InterPro" id="IPR019734">
    <property type="entry name" value="TPR_rpt"/>
</dbReference>
<dbReference type="SUPFAM" id="SSF48452">
    <property type="entry name" value="TPR-like"/>
    <property type="match status" value="1"/>
</dbReference>
<reference evidence="1" key="1">
    <citation type="submission" date="2018-05" db="EMBL/GenBank/DDBJ databases">
        <authorList>
            <person name="Lanie J.A."/>
            <person name="Ng W.-L."/>
            <person name="Kazmierczak K.M."/>
            <person name="Andrzejewski T.M."/>
            <person name="Davidsen T.M."/>
            <person name="Wayne K.J."/>
            <person name="Tettelin H."/>
            <person name="Glass J.I."/>
            <person name="Rusch D."/>
            <person name="Podicherti R."/>
            <person name="Tsui H.-C.T."/>
            <person name="Winkler M.E."/>
        </authorList>
    </citation>
    <scope>NUCLEOTIDE SEQUENCE</scope>
</reference>
<dbReference type="EMBL" id="UINC01034793">
    <property type="protein sequence ID" value="SVB26188.1"/>
    <property type="molecule type" value="Genomic_DNA"/>
</dbReference>
<dbReference type="PANTHER" id="PTHR12558:SF13">
    <property type="entry name" value="CELL DIVISION CYCLE PROTEIN 27 HOMOLOG"/>
    <property type="match status" value="1"/>
</dbReference>
<dbReference type="InterPro" id="IPR011990">
    <property type="entry name" value="TPR-like_helical_dom_sf"/>
</dbReference>
<accession>A0A382CJ03</accession>
<dbReference type="PROSITE" id="PS50005">
    <property type="entry name" value="TPR"/>
    <property type="match status" value="1"/>
</dbReference>
<dbReference type="Gene3D" id="1.25.40.10">
    <property type="entry name" value="Tetratricopeptide repeat domain"/>
    <property type="match status" value="1"/>
</dbReference>